<keyword evidence="11 13" id="KW-0830">Ubiquinone</keyword>
<accession>A0A831XGM1</accession>
<evidence type="ECO:0000256" key="6">
    <source>
        <dbReference type="ARBA" id="ARBA00022692"/>
    </source>
</evidence>
<sequence>MLGAYLPILVLVAIAVIFGLCSLVFSSLIGQKKPSAVKLSPYECGCEPVGSARERFSVKFYIIAMLFILFDIEAVFLYPWSVLYKRLGMFGLMEMGVFIVILFVGYIYVWKKGALEWE</sequence>
<dbReference type="GO" id="GO:0048038">
    <property type="term" value="F:quinone binding"/>
    <property type="evidence" value="ECO:0007669"/>
    <property type="project" value="UniProtKB-KW"/>
</dbReference>
<dbReference type="PANTHER" id="PTHR11058">
    <property type="entry name" value="NADH-UBIQUINONE OXIDOREDUCTASE CHAIN 3"/>
    <property type="match status" value="1"/>
</dbReference>
<evidence type="ECO:0000256" key="8">
    <source>
        <dbReference type="ARBA" id="ARBA00022967"/>
    </source>
</evidence>
<evidence type="ECO:0000256" key="12">
    <source>
        <dbReference type="ARBA" id="ARBA00023136"/>
    </source>
</evidence>
<keyword evidence="7 13" id="KW-0874">Quinone</keyword>
<name>A0A831XGM1_GEOME</name>
<dbReference type="PANTHER" id="PTHR11058:SF22">
    <property type="entry name" value="NADH-QUINONE OXIDOREDUCTASE SUBUNIT A"/>
    <property type="match status" value="1"/>
</dbReference>
<keyword evidence="5" id="KW-0997">Cell inner membrane</keyword>
<dbReference type="InterPro" id="IPR000440">
    <property type="entry name" value="NADH_UbQ/plastoQ_OxRdtase_su3"/>
</dbReference>
<dbReference type="Pfam" id="PF00507">
    <property type="entry name" value="Oxidored_q4"/>
    <property type="match status" value="1"/>
</dbReference>
<comment type="function">
    <text evidence="13">NDH-1 shuttles electrons from NADH, via FMN and iron-sulfur (Fe-S) centers, to quinones in the respiratory chain. The immediate electron acceptor for the enzyme in this species is believed to be ubiquinone. Couples the redox reaction to proton translocation (for every two electrons transferred, four hydrogen ions are translocated across the cytoplasmic membrane), and thus conserves the redox energy in a proton gradient.</text>
</comment>
<dbReference type="EC" id="7.1.1.-" evidence="13"/>
<dbReference type="FunFam" id="1.20.58.1610:FF:000002">
    <property type="entry name" value="NADH-quinone oxidoreductase subunit A"/>
    <property type="match status" value="1"/>
</dbReference>
<comment type="catalytic activity">
    <reaction evidence="13 14">
        <text>a quinone + NADH + 5 H(+)(in) = a quinol + NAD(+) + 4 H(+)(out)</text>
        <dbReference type="Rhea" id="RHEA:57888"/>
        <dbReference type="ChEBI" id="CHEBI:15378"/>
        <dbReference type="ChEBI" id="CHEBI:24646"/>
        <dbReference type="ChEBI" id="CHEBI:57540"/>
        <dbReference type="ChEBI" id="CHEBI:57945"/>
        <dbReference type="ChEBI" id="CHEBI:132124"/>
    </reaction>
</comment>
<dbReference type="AlphaFoldDB" id="A0A831XGM1"/>
<keyword evidence="8 13" id="KW-1278">Translocase</keyword>
<evidence type="ECO:0000256" key="1">
    <source>
        <dbReference type="ARBA" id="ARBA00004141"/>
    </source>
</evidence>
<keyword evidence="4 13" id="KW-1003">Cell membrane</keyword>
<dbReference type="GO" id="GO:0005886">
    <property type="term" value="C:plasma membrane"/>
    <property type="evidence" value="ECO:0007669"/>
    <property type="project" value="UniProtKB-SubCell"/>
</dbReference>
<gene>
    <name evidence="13" type="primary">nuoA</name>
    <name evidence="15" type="ORF">ENQ87_13810</name>
</gene>
<evidence type="ECO:0000256" key="3">
    <source>
        <dbReference type="ARBA" id="ARBA00022448"/>
    </source>
</evidence>
<evidence type="ECO:0000256" key="9">
    <source>
        <dbReference type="ARBA" id="ARBA00022989"/>
    </source>
</evidence>
<comment type="subunit">
    <text evidence="13">NDH-1 is composed of 14 different subunits. Subunits NuoA, H, J, K, L, M, N constitute the membrane sector of the complex.</text>
</comment>
<evidence type="ECO:0000256" key="5">
    <source>
        <dbReference type="ARBA" id="ARBA00022519"/>
    </source>
</evidence>
<dbReference type="Gene3D" id="1.20.58.1610">
    <property type="entry name" value="NADH:ubiquinone/plastoquinone oxidoreductase, chain 3"/>
    <property type="match status" value="1"/>
</dbReference>
<evidence type="ECO:0000256" key="13">
    <source>
        <dbReference type="HAMAP-Rule" id="MF_01394"/>
    </source>
</evidence>
<dbReference type="GO" id="GO:0030964">
    <property type="term" value="C:NADH dehydrogenase complex"/>
    <property type="evidence" value="ECO:0007669"/>
    <property type="project" value="TreeGrafter"/>
</dbReference>
<reference evidence="15" key="1">
    <citation type="journal article" date="2020" name="mSystems">
        <title>Genome- and Community-Level Interaction Insights into Carbon Utilization and Element Cycling Functions of Hydrothermarchaeota in Hydrothermal Sediment.</title>
        <authorList>
            <person name="Zhou Z."/>
            <person name="Liu Y."/>
            <person name="Xu W."/>
            <person name="Pan J."/>
            <person name="Luo Z.H."/>
            <person name="Li M."/>
        </authorList>
    </citation>
    <scope>NUCLEOTIDE SEQUENCE [LARGE SCALE GENOMIC DNA]</scope>
    <source>
        <strain evidence="15">SpSt-349</strain>
    </source>
</reference>
<evidence type="ECO:0000256" key="7">
    <source>
        <dbReference type="ARBA" id="ARBA00022719"/>
    </source>
</evidence>
<keyword evidence="12 13" id="KW-0472">Membrane</keyword>
<dbReference type="HAMAP" id="MF_01394">
    <property type="entry name" value="NDH1_NuoA"/>
    <property type="match status" value="1"/>
</dbReference>
<proteinExistence type="inferred from homology"/>
<keyword evidence="6 13" id="KW-0812">Transmembrane</keyword>
<evidence type="ECO:0000256" key="14">
    <source>
        <dbReference type="RuleBase" id="RU003639"/>
    </source>
</evidence>
<evidence type="ECO:0000256" key="10">
    <source>
        <dbReference type="ARBA" id="ARBA00023027"/>
    </source>
</evidence>
<feature type="transmembrane region" description="Helical" evidence="13">
    <location>
        <begin position="6"/>
        <end position="29"/>
    </location>
</feature>
<dbReference type="EMBL" id="DSOV01000061">
    <property type="protein sequence ID" value="HEN43420.1"/>
    <property type="molecule type" value="Genomic_DNA"/>
</dbReference>
<evidence type="ECO:0000256" key="4">
    <source>
        <dbReference type="ARBA" id="ARBA00022475"/>
    </source>
</evidence>
<keyword evidence="10 13" id="KW-0520">NAD</keyword>
<dbReference type="InterPro" id="IPR023043">
    <property type="entry name" value="NAD(P)H_OxRDtase_bac/plastid"/>
</dbReference>
<comment type="subcellular location">
    <subcellularLocation>
        <location evidence="13 14">Cell membrane</location>
        <topology evidence="13 14">Multi-pass membrane protein</topology>
    </subcellularLocation>
    <subcellularLocation>
        <location evidence="1">Membrane</location>
        <topology evidence="1">Multi-pass membrane protein</topology>
    </subcellularLocation>
</comment>
<feature type="transmembrane region" description="Helical" evidence="13">
    <location>
        <begin position="60"/>
        <end position="81"/>
    </location>
</feature>
<keyword evidence="9 13" id="KW-1133">Transmembrane helix</keyword>
<dbReference type="GO" id="GO:0050136">
    <property type="term" value="F:NADH dehydrogenase (quinone) (non-electrogenic) activity"/>
    <property type="evidence" value="ECO:0007669"/>
    <property type="project" value="UniProtKB-UniRule"/>
</dbReference>
<dbReference type="GO" id="GO:0008137">
    <property type="term" value="F:NADH dehydrogenase (ubiquinone) activity"/>
    <property type="evidence" value="ECO:0007669"/>
    <property type="project" value="InterPro"/>
</dbReference>
<comment type="similarity">
    <text evidence="2 13 14">Belongs to the complex I subunit 3 family.</text>
</comment>
<evidence type="ECO:0000313" key="15">
    <source>
        <dbReference type="EMBL" id="HEN43420.1"/>
    </source>
</evidence>
<keyword evidence="3 13" id="KW-0813">Transport</keyword>
<comment type="caution">
    <text evidence="15">The sequence shown here is derived from an EMBL/GenBank/DDBJ whole genome shotgun (WGS) entry which is preliminary data.</text>
</comment>
<dbReference type="InterPro" id="IPR038430">
    <property type="entry name" value="NDAH_ubi_oxred_su3_sf"/>
</dbReference>
<evidence type="ECO:0000256" key="11">
    <source>
        <dbReference type="ARBA" id="ARBA00023075"/>
    </source>
</evidence>
<evidence type="ECO:0000256" key="2">
    <source>
        <dbReference type="ARBA" id="ARBA00008472"/>
    </source>
</evidence>
<protein>
    <recommendedName>
        <fullName evidence="13">NADH-quinone oxidoreductase subunit A</fullName>
        <ecNumber evidence="13">7.1.1.-</ecNumber>
    </recommendedName>
    <alternativeName>
        <fullName evidence="13">NADH dehydrogenase I subunit A</fullName>
    </alternativeName>
    <alternativeName>
        <fullName evidence="13">NDH-1 subunit A</fullName>
    </alternativeName>
    <alternativeName>
        <fullName evidence="13">NUO1</fullName>
    </alternativeName>
</protein>
<organism evidence="15">
    <name type="scientific">Geobacter metallireducens</name>
    <dbReference type="NCBI Taxonomy" id="28232"/>
    <lineage>
        <taxon>Bacteria</taxon>
        <taxon>Pseudomonadati</taxon>
        <taxon>Thermodesulfobacteriota</taxon>
        <taxon>Desulfuromonadia</taxon>
        <taxon>Geobacterales</taxon>
        <taxon>Geobacteraceae</taxon>
        <taxon>Geobacter</taxon>
    </lineage>
</organism>
<feature type="transmembrane region" description="Helical" evidence="13">
    <location>
        <begin position="87"/>
        <end position="109"/>
    </location>
</feature>